<keyword evidence="3" id="KW-1185">Reference proteome</keyword>
<name>A0ABP8CI38_9ACTN</name>
<sequence>MRKGFAISAATAVALAVTATSAAPAGAAGPRLVRGPDGVTVDIVALYGSGCPVGSTWASILSDSKMLRVEYDRFAARSGGSSIPPDHRKTCKVVLKLNVPKEFTYAISSSYDSGYAAIEDGAKATVKLGYSFQNVPPPDVTHTVSGHFKDDWEFRNNPPADSIIWKPCGEDQNLQITSELTVDQGTSDPSKLNFIGMEPMADSHHHFYNLAWKTCP</sequence>
<protein>
    <submittedName>
        <fullName evidence="2">DUF4360 domain-containing protein</fullName>
    </submittedName>
</protein>
<dbReference type="InterPro" id="IPR025649">
    <property type="entry name" value="DUF4360"/>
</dbReference>
<dbReference type="RefSeq" id="WP_344903476.1">
    <property type="nucleotide sequence ID" value="NZ_BAABAS010000020.1"/>
</dbReference>
<accession>A0ABP8CI38</accession>
<proteinExistence type="predicted"/>
<organism evidence="2 3">
    <name type="scientific">Actinomadura meridiana</name>
    <dbReference type="NCBI Taxonomy" id="559626"/>
    <lineage>
        <taxon>Bacteria</taxon>
        <taxon>Bacillati</taxon>
        <taxon>Actinomycetota</taxon>
        <taxon>Actinomycetes</taxon>
        <taxon>Streptosporangiales</taxon>
        <taxon>Thermomonosporaceae</taxon>
        <taxon>Actinomadura</taxon>
    </lineage>
</organism>
<dbReference type="PANTHER" id="PTHR38847">
    <property type="match status" value="1"/>
</dbReference>
<evidence type="ECO:0000313" key="3">
    <source>
        <dbReference type="Proteomes" id="UP001501710"/>
    </source>
</evidence>
<feature type="chain" id="PRO_5045353598" evidence="1">
    <location>
        <begin position="23"/>
        <end position="216"/>
    </location>
</feature>
<dbReference type="EMBL" id="BAABAS010000020">
    <property type="protein sequence ID" value="GAA4239561.1"/>
    <property type="molecule type" value="Genomic_DNA"/>
</dbReference>
<dbReference type="Pfam" id="PF14273">
    <property type="entry name" value="DUF4360"/>
    <property type="match status" value="1"/>
</dbReference>
<dbReference type="Proteomes" id="UP001501710">
    <property type="component" value="Unassembled WGS sequence"/>
</dbReference>
<keyword evidence="1" id="KW-0732">Signal</keyword>
<comment type="caution">
    <text evidence="2">The sequence shown here is derived from an EMBL/GenBank/DDBJ whole genome shotgun (WGS) entry which is preliminary data.</text>
</comment>
<feature type="signal peptide" evidence="1">
    <location>
        <begin position="1"/>
        <end position="22"/>
    </location>
</feature>
<reference evidence="3" key="1">
    <citation type="journal article" date="2019" name="Int. J. Syst. Evol. Microbiol.">
        <title>The Global Catalogue of Microorganisms (GCM) 10K type strain sequencing project: providing services to taxonomists for standard genome sequencing and annotation.</title>
        <authorList>
            <consortium name="The Broad Institute Genomics Platform"/>
            <consortium name="The Broad Institute Genome Sequencing Center for Infectious Disease"/>
            <person name="Wu L."/>
            <person name="Ma J."/>
        </authorList>
    </citation>
    <scope>NUCLEOTIDE SEQUENCE [LARGE SCALE GENOMIC DNA]</scope>
    <source>
        <strain evidence="3">JCM 17440</strain>
    </source>
</reference>
<evidence type="ECO:0000256" key="1">
    <source>
        <dbReference type="SAM" id="SignalP"/>
    </source>
</evidence>
<gene>
    <name evidence="2" type="ORF">GCM10022254_60160</name>
</gene>
<dbReference type="PANTHER" id="PTHR38847:SF1">
    <property type="entry name" value="PSEUDOURIDINE SYNTHASE RSUA_RLUA-LIKE DOMAIN-CONTAINING PROTEIN"/>
    <property type="match status" value="1"/>
</dbReference>
<evidence type="ECO:0000313" key="2">
    <source>
        <dbReference type="EMBL" id="GAA4239561.1"/>
    </source>
</evidence>